<dbReference type="SUPFAM" id="SSF56059">
    <property type="entry name" value="Glutathione synthetase ATP-binding domain-like"/>
    <property type="match status" value="1"/>
</dbReference>
<dbReference type="Proteomes" id="UP000460558">
    <property type="component" value="Unassembled WGS sequence"/>
</dbReference>
<evidence type="ECO:0000256" key="3">
    <source>
        <dbReference type="ARBA" id="ARBA00022840"/>
    </source>
</evidence>
<gene>
    <name evidence="4" type="ORF">FFZ77_03625</name>
</gene>
<dbReference type="InterPro" id="IPR052032">
    <property type="entry name" value="ATP-dep_AA_Ligase"/>
</dbReference>
<accession>A0ABW9NNL2</accession>
<comment type="caution">
    <text evidence="4">The sequence shown here is derived from an EMBL/GenBank/DDBJ whole genome shotgun (WGS) entry which is preliminary data.</text>
</comment>
<dbReference type="Gene3D" id="3.30.470.20">
    <property type="entry name" value="ATP-grasp fold, B domain"/>
    <property type="match status" value="1"/>
</dbReference>
<evidence type="ECO:0000313" key="4">
    <source>
        <dbReference type="EMBL" id="MQS34739.1"/>
    </source>
</evidence>
<proteinExistence type="predicted"/>
<keyword evidence="2" id="KW-0547">Nucleotide-binding</keyword>
<evidence type="ECO:0000313" key="5">
    <source>
        <dbReference type="Proteomes" id="UP000460558"/>
    </source>
</evidence>
<sequence length="375" mass="38990">MRLQSALDTTPEKAAARLRPYTPVCVLACRQSGVPLADALAERLGLPGNSVASSPARHDRYRAGEALRRAGVRGAAQFAGDDSAALADWAARRGSRPVTVGPVCLADRGVTVCQGPDEVREAADRILSARPRPGGPPSPRALVREFLDGDAYTVDTVSCAGRRYVAAVRRRLTARRDGRVVHDRSLLVSRTLAPAPALIAYAHEVLDALGVVHGPARTTVVTTPAGPVLLKNSALLGDDVLPGYDDVCLGANPADLTALACTAPDDFLSRWAGLGYDKLCEAEVIVIGDRGRSPAGPGGAAVIGAIEALPSVYCFTPGPAPAGHGPGRPPFGRVHALNGSARQLERDRLHIHGLTSPAALAAPTPTPRDEAVCAC</sequence>
<evidence type="ECO:0000256" key="2">
    <source>
        <dbReference type="ARBA" id="ARBA00022741"/>
    </source>
</evidence>
<dbReference type="RefSeq" id="WP_153480932.1">
    <property type="nucleotide sequence ID" value="NZ_VDEQ01000034.1"/>
</dbReference>
<dbReference type="PANTHER" id="PTHR43585:SF2">
    <property type="entry name" value="ATP-GRASP ENZYME FSQD"/>
    <property type="match status" value="1"/>
</dbReference>
<organism evidence="4 5">
    <name type="scientific">Streptomyces katsurahamanus</name>
    <dbReference type="NCBI Taxonomy" id="2577098"/>
    <lineage>
        <taxon>Bacteria</taxon>
        <taxon>Bacillati</taxon>
        <taxon>Actinomycetota</taxon>
        <taxon>Actinomycetes</taxon>
        <taxon>Kitasatosporales</taxon>
        <taxon>Streptomycetaceae</taxon>
        <taxon>Streptomyces</taxon>
    </lineage>
</organism>
<dbReference type="EMBL" id="VDEQ01000034">
    <property type="protein sequence ID" value="MQS34739.1"/>
    <property type="molecule type" value="Genomic_DNA"/>
</dbReference>
<keyword evidence="1" id="KW-0436">Ligase</keyword>
<dbReference type="PANTHER" id="PTHR43585">
    <property type="entry name" value="FUMIPYRROLE BIOSYNTHESIS PROTEIN C"/>
    <property type="match status" value="1"/>
</dbReference>
<protein>
    <submittedName>
        <fullName evidence="4">Phosphoribosylglycinamide synthetase</fullName>
    </submittedName>
</protein>
<evidence type="ECO:0000256" key="1">
    <source>
        <dbReference type="ARBA" id="ARBA00022598"/>
    </source>
</evidence>
<reference evidence="4 5" key="1">
    <citation type="submission" date="2019-06" db="EMBL/GenBank/DDBJ databases">
        <title>Comparative genomics and metabolomics analyses of clavulanic acid producing Streptomyces species provides insight into specialized metabolism and evolution of beta-lactam biosynthetic gene clusters.</title>
        <authorList>
            <person name="Moore M.A."/>
            <person name="Cruz-Morales P."/>
            <person name="Barona Gomez F."/>
            <person name="Kapil T."/>
        </authorList>
    </citation>
    <scope>NUCLEOTIDE SEQUENCE [LARGE SCALE GENOMIC DNA]</scope>
    <source>
        <strain evidence="4 5">T-272</strain>
    </source>
</reference>
<name>A0ABW9NNL2_9ACTN</name>
<keyword evidence="3" id="KW-0067">ATP-binding</keyword>
<keyword evidence="5" id="KW-1185">Reference proteome</keyword>